<evidence type="ECO:0008006" key="14">
    <source>
        <dbReference type="Google" id="ProtNLM"/>
    </source>
</evidence>
<keyword evidence="3 8" id="KW-0812">Transmembrane</keyword>
<evidence type="ECO:0000259" key="10">
    <source>
        <dbReference type="PROSITE" id="PS50929"/>
    </source>
</evidence>
<feature type="transmembrane region" description="Helical" evidence="8">
    <location>
        <begin position="198"/>
        <end position="226"/>
    </location>
</feature>
<dbReference type="GO" id="GO:0005524">
    <property type="term" value="F:ATP binding"/>
    <property type="evidence" value="ECO:0007669"/>
    <property type="project" value="InterPro"/>
</dbReference>
<dbReference type="InterPro" id="IPR036640">
    <property type="entry name" value="ABC1_TM_sf"/>
</dbReference>
<evidence type="ECO:0000256" key="1">
    <source>
        <dbReference type="ARBA" id="ARBA00004651"/>
    </source>
</evidence>
<evidence type="ECO:0000259" key="9">
    <source>
        <dbReference type="PROSITE" id="PS50893"/>
    </source>
</evidence>
<dbReference type="GO" id="GO:0016887">
    <property type="term" value="F:ATP hydrolysis activity"/>
    <property type="evidence" value="ECO:0007669"/>
    <property type="project" value="InterPro"/>
</dbReference>
<dbReference type="PROSITE" id="PS50990">
    <property type="entry name" value="PEPTIDASE_C39"/>
    <property type="match status" value="1"/>
</dbReference>
<dbReference type="OrthoDB" id="403954at2"/>
<feature type="transmembrane region" description="Helical" evidence="8">
    <location>
        <begin position="391"/>
        <end position="411"/>
    </location>
</feature>
<evidence type="ECO:0000256" key="2">
    <source>
        <dbReference type="ARBA" id="ARBA00005417"/>
    </source>
</evidence>
<protein>
    <recommendedName>
        <fullName evidence="14">Bacteriocin ABC transporter</fullName>
    </recommendedName>
</protein>
<dbReference type="InterPro" id="IPR005074">
    <property type="entry name" value="Peptidase_C39"/>
</dbReference>
<evidence type="ECO:0000256" key="4">
    <source>
        <dbReference type="ARBA" id="ARBA00022801"/>
    </source>
</evidence>
<proteinExistence type="inferred from homology"/>
<dbReference type="InterPro" id="IPR039421">
    <property type="entry name" value="Type_1_exporter"/>
</dbReference>
<dbReference type="PANTHER" id="PTHR43394">
    <property type="entry name" value="ATP-DEPENDENT PERMEASE MDL1, MITOCHONDRIAL"/>
    <property type="match status" value="1"/>
</dbReference>
<feature type="transmembrane region" description="Helical" evidence="8">
    <location>
        <begin position="158"/>
        <end position="178"/>
    </location>
</feature>
<evidence type="ECO:0000256" key="8">
    <source>
        <dbReference type="SAM" id="Phobius"/>
    </source>
</evidence>
<dbReference type="GO" id="GO:0005886">
    <property type="term" value="C:plasma membrane"/>
    <property type="evidence" value="ECO:0007669"/>
    <property type="project" value="UniProtKB-SubCell"/>
</dbReference>
<dbReference type="Gene3D" id="3.40.50.300">
    <property type="entry name" value="P-loop containing nucleotide triphosphate hydrolases"/>
    <property type="match status" value="1"/>
</dbReference>
<dbReference type="Pfam" id="PF03412">
    <property type="entry name" value="Peptidase_C39"/>
    <property type="match status" value="1"/>
</dbReference>
<evidence type="ECO:0000256" key="7">
    <source>
        <dbReference type="ARBA" id="ARBA00023136"/>
    </source>
</evidence>
<sequence>MEYNFTRQKSIYDCGVAVSTMLINSLQKKHFTIEEIKYENQISDSELSFYNIEELLNKYKIEFKTYHANFNEFIELNVSDPVVLNINEESSGEHFIIIYKRKKNLFLVADPNNNDLTWVSFSDIAKKYTGYFGIARKTETIIFKNKSFFNWIKLFSDYINYIVLFFVLSILLNSLIIISNSFLKVYSNNVMIDDKYNLNILFLSFLLLFMIQNVVGLFNNIILFNIKKLINKKIIKIYINKIILMNIEKYDSLGKEEWIKKLQYINLISDRLVNYFLFIPTQFILFLMSLIIVASISKSILIFILIENLISVFISYLFYNWVKDKNIKHSTDEIKFLTTFREIIDGNFEIKAKNLNNHFELQFLKKYKKNIKNEKDLNYIKNFNELATKTIARFFYLLIFYVSADLIANNLTNFSQLLFYVSISNYIYIFTNSIFNLIISKEENKICIKELKFLFEKNEVEENKSLLEIDKIEKIELQNIYKFQNENKLIDNVTHTFSANTFIFGKSGSGKTSLLKLLSGNIENYEGNFLINQVDFKNINKQCLKNRVTYLGQYDYLFNASVWTNIQQFKNKIDLNIFKEYKLFELMENNNIDINKKIIDNGANLSKGQRQIISFISLFFTSKDVYLVDEPLSNVDKKTAYYLMRAFLSLKKDSLIIMTDHDNEYQKLFSNRMEI</sequence>
<evidence type="ECO:0000313" key="13">
    <source>
        <dbReference type="Proteomes" id="UP000094378"/>
    </source>
</evidence>
<evidence type="ECO:0000313" key="12">
    <source>
        <dbReference type="EMBL" id="AOG60628.1"/>
    </source>
</evidence>
<comment type="subcellular location">
    <subcellularLocation>
        <location evidence="1">Cell membrane</location>
        <topology evidence="1">Multi-pass membrane protein</topology>
    </subcellularLocation>
</comment>
<dbReference type="Gene3D" id="1.20.1560.10">
    <property type="entry name" value="ABC transporter type 1, transmembrane domain"/>
    <property type="match status" value="1"/>
</dbReference>
<dbReference type="GO" id="GO:0015421">
    <property type="term" value="F:ABC-type oligopeptide transporter activity"/>
    <property type="evidence" value="ECO:0007669"/>
    <property type="project" value="TreeGrafter"/>
</dbReference>
<feature type="transmembrane region" description="Helical" evidence="8">
    <location>
        <begin position="272"/>
        <end position="294"/>
    </location>
</feature>
<dbReference type="SUPFAM" id="SSF52540">
    <property type="entry name" value="P-loop containing nucleoside triphosphate hydrolases"/>
    <property type="match status" value="1"/>
</dbReference>
<dbReference type="InterPro" id="IPR011527">
    <property type="entry name" value="ABC1_TM_dom"/>
</dbReference>
<dbReference type="PANTHER" id="PTHR43394:SF1">
    <property type="entry name" value="ATP-BINDING CASSETTE SUB-FAMILY B MEMBER 10, MITOCHONDRIAL"/>
    <property type="match status" value="1"/>
</dbReference>
<dbReference type="GO" id="GO:0008234">
    <property type="term" value="F:cysteine-type peptidase activity"/>
    <property type="evidence" value="ECO:0007669"/>
    <property type="project" value="UniProtKB-KW"/>
</dbReference>
<dbReference type="Proteomes" id="UP000094378">
    <property type="component" value="Chromosome"/>
</dbReference>
<dbReference type="Pfam" id="PF00005">
    <property type="entry name" value="ABC_tran"/>
    <property type="match status" value="1"/>
</dbReference>
<evidence type="ECO:0000256" key="6">
    <source>
        <dbReference type="ARBA" id="ARBA00022989"/>
    </source>
</evidence>
<feature type="transmembrane region" description="Helical" evidence="8">
    <location>
        <begin position="417"/>
        <end position="439"/>
    </location>
</feature>
<evidence type="ECO:0000256" key="5">
    <source>
        <dbReference type="ARBA" id="ARBA00022807"/>
    </source>
</evidence>
<dbReference type="STRING" id="216938.SHELI_v1c06770"/>
<evidence type="ECO:0000259" key="11">
    <source>
        <dbReference type="PROSITE" id="PS50990"/>
    </source>
</evidence>
<feature type="domain" description="ABC transporter" evidence="9">
    <location>
        <begin position="475"/>
        <end position="675"/>
    </location>
</feature>
<reference evidence="12 13" key="1">
    <citation type="submission" date="2016-08" db="EMBL/GenBank/DDBJ databases">
        <title>Complete genome sequence of Spiroplasma helicoides TABS-2 (DSM 22551).</title>
        <authorList>
            <person name="Shen W.-Y."/>
            <person name="Lo W.-S."/>
            <person name="Lai Y.-C."/>
            <person name="Kuo C.-H."/>
        </authorList>
    </citation>
    <scope>NUCLEOTIDE SEQUENCE [LARGE SCALE GENOMIC DNA]</scope>
    <source>
        <strain evidence="12 13">TABS-2</strain>
    </source>
</reference>
<keyword evidence="4" id="KW-0378">Hydrolase</keyword>
<dbReference type="SUPFAM" id="SSF90123">
    <property type="entry name" value="ABC transporter transmembrane region"/>
    <property type="match status" value="1"/>
</dbReference>
<feature type="domain" description="Peptidase C39" evidence="11">
    <location>
        <begin position="8"/>
        <end position="135"/>
    </location>
</feature>
<dbReference type="InterPro" id="IPR027417">
    <property type="entry name" value="P-loop_NTPase"/>
</dbReference>
<dbReference type="Pfam" id="PF00664">
    <property type="entry name" value="ABC_membrane"/>
    <property type="match status" value="1"/>
</dbReference>
<dbReference type="PROSITE" id="PS50929">
    <property type="entry name" value="ABC_TM1F"/>
    <property type="match status" value="1"/>
</dbReference>
<dbReference type="InterPro" id="IPR003439">
    <property type="entry name" value="ABC_transporter-like_ATP-bd"/>
</dbReference>
<accession>A0A1B3SL12</accession>
<keyword evidence="5" id="KW-0788">Thiol protease</keyword>
<dbReference type="Gene3D" id="3.90.70.10">
    <property type="entry name" value="Cysteine proteinases"/>
    <property type="match status" value="1"/>
</dbReference>
<comment type="similarity">
    <text evidence="2">Belongs to the ABC transporter superfamily.</text>
</comment>
<organism evidence="12 13">
    <name type="scientific">Spiroplasma helicoides</name>
    <dbReference type="NCBI Taxonomy" id="216938"/>
    <lineage>
        <taxon>Bacteria</taxon>
        <taxon>Bacillati</taxon>
        <taxon>Mycoplasmatota</taxon>
        <taxon>Mollicutes</taxon>
        <taxon>Entomoplasmatales</taxon>
        <taxon>Spiroplasmataceae</taxon>
        <taxon>Spiroplasma</taxon>
    </lineage>
</organism>
<feature type="domain" description="ABC transmembrane type-1" evidence="10">
    <location>
        <begin position="163"/>
        <end position="443"/>
    </location>
</feature>
<keyword evidence="6 8" id="KW-1133">Transmembrane helix</keyword>
<name>A0A1B3SL12_9MOLU</name>
<dbReference type="EMBL" id="CP017015">
    <property type="protein sequence ID" value="AOG60628.1"/>
    <property type="molecule type" value="Genomic_DNA"/>
</dbReference>
<keyword evidence="7 8" id="KW-0472">Membrane</keyword>
<feature type="transmembrane region" description="Helical" evidence="8">
    <location>
        <begin position="300"/>
        <end position="319"/>
    </location>
</feature>
<dbReference type="PROSITE" id="PS50893">
    <property type="entry name" value="ABC_TRANSPORTER_2"/>
    <property type="match status" value="1"/>
</dbReference>
<keyword evidence="13" id="KW-1185">Reference proteome</keyword>
<gene>
    <name evidence="12" type="ORF">SHELI_v1c06770</name>
</gene>
<keyword evidence="5" id="KW-0645">Protease</keyword>
<evidence type="ECO:0000256" key="3">
    <source>
        <dbReference type="ARBA" id="ARBA00022692"/>
    </source>
</evidence>
<dbReference type="AlphaFoldDB" id="A0A1B3SL12"/>
<dbReference type="RefSeq" id="WP_069116715.1">
    <property type="nucleotide sequence ID" value="NZ_CP017015.1"/>
</dbReference>
<dbReference type="GO" id="GO:0006508">
    <property type="term" value="P:proteolysis"/>
    <property type="evidence" value="ECO:0007669"/>
    <property type="project" value="InterPro"/>
</dbReference>
<dbReference type="KEGG" id="shj:SHELI_v1c06770"/>